<comment type="caution">
    <text evidence="1">The sequence shown here is derived from an EMBL/GenBank/DDBJ whole genome shotgun (WGS) entry which is preliminary data.</text>
</comment>
<gene>
    <name evidence="1" type="ORF">ACFSBH_20085</name>
</gene>
<reference evidence="2" key="1">
    <citation type="journal article" date="2019" name="Int. J. Syst. Evol. Microbiol.">
        <title>The Global Catalogue of Microorganisms (GCM) 10K type strain sequencing project: providing services to taxonomists for standard genome sequencing and annotation.</title>
        <authorList>
            <consortium name="The Broad Institute Genomics Platform"/>
            <consortium name="The Broad Institute Genome Sequencing Center for Infectious Disease"/>
            <person name="Wu L."/>
            <person name="Ma J."/>
        </authorList>
    </citation>
    <scope>NUCLEOTIDE SEQUENCE [LARGE SCALE GENOMIC DNA]</scope>
    <source>
        <strain evidence="2">CGMCC 1.12376</strain>
    </source>
</reference>
<name>A0ABW4HWC6_9BACI</name>
<evidence type="ECO:0000313" key="2">
    <source>
        <dbReference type="Proteomes" id="UP001597221"/>
    </source>
</evidence>
<sequence>MFEATFTAELARRLGATVEVTTDSNVIEGILSTVTGDLVLVIEVTSGYGTTTKQYVAASAINYVRFPVAV</sequence>
<dbReference type="RefSeq" id="WP_251514428.1">
    <property type="nucleotide sequence ID" value="NZ_JAMBON010000017.1"/>
</dbReference>
<protein>
    <submittedName>
        <fullName evidence="1">Uncharacterized protein</fullName>
    </submittedName>
</protein>
<organism evidence="1 2">
    <name type="scientific">Oceanobacillus luteolus</name>
    <dbReference type="NCBI Taxonomy" id="1274358"/>
    <lineage>
        <taxon>Bacteria</taxon>
        <taxon>Bacillati</taxon>
        <taxon>Bacillota</taxon>
        <taxon>Bacilli</taxon>
        <taxon>Bacillales</taxon>
        <taxon>Bacillaceae</taxon>
        <taxon>Oceanobacillus</taxon>
    </lineage>
</organism>
<dbReference type="Proteomes" id="UP001597221">
    <property type="component" value="Unassembled WGS sequence"/>
</dbReference>
<proteinExistence type="predicted"/>
<accession>A0ABW4HWC6</accession>
<keyword evidence="2" id="KW-1185">Reference proteome</keyword>
<evidence type="ECO:0000313" key="1">
    <source>
        <dbReference type="EMBL" id="MFD1609924.1"/>
    </source>
</evidence>
<dbReference type="EMBL" id="JBHUDE010000165">
    <property type="protein sequence ID" value="MFD1609924.1"/>
    <property type="molecule type" value="Genomic_DNA"/>
</dbReference>